<evidence type="ECO:0000259" key="3">
    <source>
        <dbReference type="PROSITE" id="PS50977"/>
    </source>
</evidence>
<comment type="caution">
    <text evidence="4">The sequence shown here is derived from an EMBL/GenBank/DDBJ whole genome shotgun (WGS) entry which is preliminary data.</text>
</comment>
<dbReference type="RefSeq" id="WP_345680281.1">
    <property type="nucleotide sequence ID" value="NZ_BAABHS010000044.1"/>
</dbReference>
<keyword evidence="1 2" id="KW-0238">DNA-binding</keyword>
<dbReference type="PANTHER" id="PTHR30055:SF200">
    <property type="entry name" value="HTH-TYPE TRANSCRIPTIONAL REPRESSOR BDCR"/>
    <property type="match status" value="1"/>
</dbReference>
<evidence type="ECO:0000313" key="5">
    <source>
        <dbReference type="Proteomes" id="UP001500466"/>
    </source>
</evidence>
<dbReference type="InterPro" id="IPR001647">
    <property type="entry name" value="HTH_TetR"/>
</dbReference>
<dbReference type="PRINTS" id="PR00455">
    <property type="entry name" value="HTHTETR"/>
</dbReference>
<name>A0ABP9I8V0_9ACTN</name>
<dbReference type="Proteomes" id="UP001500466">
    <property type="component" value="Unassembled WGS sequence"/>
</dbReference>
<evidence type="ECO:0000256" key="2">
    <source>
        <dbReference type="PROSITE-ProRule" id="PRU00335"/>
    </source>
</evidence>
<protein>
    <submittedName>
        <fullName evidence="4">TetR/AcrR family transcriptional regulator</fullName>
    </submittedName>
</protein>
<keyword evidence="5" id="KW-1185">Reference proteome</keyword>
<dbReference type="InterPro" id="IPR009057">
    <property type="entry name" value="Homeodomain-like_sf"/>
</dbReference>
<feature type="DNA-binding region" description="H-T-H motif" evidence="2">
    <location>
        <begin position="35"/>
        <end position="54"/>
    </location>
</feature>
<dbReference type="PROSITE" id="PS50977">
    <property type="entry name" value="HTH_TETR_2"/>
    <property type="match status" value="1"/>
</dbReference>
<dbReference type="EMBL" id="BAABHS010000044">
    <property type="protein sequence ID" value="GAA4991556.1"/>
    <property type="molecule type" value="Genomic_DNA"/>
</dbReference>
<feature type="domain" description="HTH tetR-type" evidence="3">
    <location>
        <begin position="12"/>
        <end position="72"/>
    </location>
</feature>
<dbReference type="InterPro" id="IPR050109">
    <property type="entry name" value="HTH-type_TetR-like_transc_reg"/>
</dbReference>
<accession>A0ABP9I8V0</accession>
<organism evidence="4 5">
    <name type="scientific">Yinghuangia aomiensis</name>
    <dbReference type="NCBI Taxonomy" id="676205"/>
    <lineage>
        <taxon>Bacteria</taxon>
        <taxon>Bacillati</taxon>
        <taxon>Actinomycetota</taxon>
        <taxon>Actinomycetes</taxon>
        <taxon>Kitasatosporales</taxon>
        <taxon>Streptomycetaceae</taxon>
        <taxon>Yinghuangia</taxon>
    </lineage>
</organism>
<dbReference type="SUPFAM" id="SSF46689">
    <property type="entry name" value="Homeodomain-like"/>
    <property type="match status" value="1"/>
</dbReference>
<reference evidence="5" key="1">
    <citation type="journal article" date="2019" name="Int. J. Syst. Evol. Microbiol.">
        <title>The Global Catalogue of Microorganisms (GCM) 10K type strain sequencing project: providing services to taxonomists for standard genome sequencing and annotation.</title>
        <authorList>
            <consortium name="The Broad Institute Genomics Platform"/>
            <consortium name="The Broad Institute Genome Sequencing Center for Infectious Disease"/>
            <person name="Wu L."/>
            <person name="Ma J."/>
        </authorList>
    </citation>
    <scope>NUCLEOTIDE SEQUENCE [LARGE SCALE GENOMIC DNA]</scope>
    <source>
        <strain evidence="5">JCM 17986</strain>
    </source>
</reference>
<gene>
    <name evidence="4" type="ORF">GCM10023205_74630</name>
</gene>
<evidence type="ECO:0000313" key="4">
    <source>
        <dbReference type="EMBL" id="GAA4991556.1"/>
    </source>
</evidence>
<sequence length="199" mass="20997">MTGDWLGGNRGQLAAERILDAAGRVFLRRGVAAADMADIAAEAGCSRATLYRYFDNRQALRIAYMHREARRVATQVLAEVADHPTPSAQLTGAVLAAVRIVRETPVLAAWFVPEGSGATAGLAGASDVIASLCGTFLPADAAAAGKARWLVRVVVSLLSMPGRDADDERAMVEAFVTPVLLDAPAIPVTTDPEVETSRR</sequence>
<dbReference type="Gene3D" id="1.10.357.10">
    <property type="entry name" value="Tetracycline Repressor, domain 2"/>
    <property type="match status" value="1"/>
</dbReference>
<dbReference type="Pfam" id="PF00440">
    <property type="entry name" value="TetR_N"/>
    <property type="match status" value="1"/>
</dbReference>
<proteinExistence type="predicted"/>
<evidence type="ECO:0000256" key="1">
    <source>
        <dbReference type="ARBA" id="ARBA00023125"/>
    </source>
</evidence>
<dbReference type="PANTHER" id="PTHR30055">
    <property type="entry name" value="HTH-TYPE TRANSCRIPTIONAL REGULATOR RUTR"/>
    <property type="match status" value="1"/>
</dbReference>